<dbReference type="GO" id="GO:0008840">
    <property type="term" value="F:4-hydroxy-tetrahydrodipicolinate synthase activity"/>
    <property type="evidence" value="ECO:0007669"/>
    <property type="project" value="UniProtKB-UniRule"/>
</dbReference>
<dbReference type="PANTHER" id="PTHR12128:SF66">
    <property type="entry name" value="4-HYDROXY-2-OXOGLUTARATE ALDOLASE, MITOCHONDRIAL"/>
    <property type="match status" value="1"/>
</dbReference>
<evidence type="ECO:0000256" key="13">
    <source>
        <dbReference type="PIRNR" id="PIRNR001365"/>
    </source>
</evidence>
<comment type="catalytic activity">
    <reaction evidence="11 12">
        <text>L-aspartate 4-semialdehyde + pyruvate = (2S,4S)-4-hydroxy-2,3,4,5-tetrahydrodipicolinate + H2O + H(+)</text>
        <dbReference type="Rhea" id="RHEA:34171"/>
        <dbReference type="ChEBI" id="CHEBI:15361"/>
        <dbReference type="ChEBI" id="CHEBI:15377"/>
        <dbReference type="ChEBI" id="CHEBI:15378"/>
        <dbReference type="ChEBI" id="CHEBI:67139"/>
        <dbReference type="ChEBI" id="CHEBI:537519"/>
        <dbReference type="EC" id="4.3.3.7"/>
    </reaction>
</comment>
<accession>C6LFD1</accession>
<evidence type="ECO:0000256" key="2">
    <source>
        <dbReference type="ARBA" id="ARBA00005120"/>
    </source>
</evidence>
<keyword evidence="6 12" id="KW-0028">Amino-acid biosynthesis</keyword>
<name>C6LFD1_9FIRM</name>
<sequence length="334" mass="36415">MSHKKADISAERIFMKKVIFKGVGTAMITPMHEDGSINYPMFRELLNMQVSNHADAVIIAGTTGEGSTLTDEEHIELVRYAVKEINGQIPVIAGAGSNNTAHAVRLSRECERAGADGLLHVTPYYNKASQEGLYLHFKACAEATSLPVILYNVPSRTGVNIYPATYKRLSAIDNIVACKEASGNFSQIAKIAALCKDDLTIYSGNDDQITSALALGGKGVISVLANICPKETHDICQSYFDGNSERSDSLQLKYLNLIEALFLDVNPIPVKQAMRVMGYEVGHCRLPLCDMDPVNAEKLYRTLKHYRLVDSSLRAGSVAINMTPHTGTVLHGNV</sequence>
<comment type="function">
    <text evidence="1 12">Catalyzes the condensation of (S)-aspartate-beta-semialdehyde [(S)-ASA] and pyruvate to 4-hydroxy-tetrahydrodipicolinate (HTPA).</text>
</comment>
<gene>
    <name evidence="12" type="primary">dapA</name>
    <name evidence="16" type="ORF">BRYFOR_07333</name>
</gene>
<dbReference type="eggNOG" id="COG0329">
    <property type="taxonomic scope" value="Bacteria"/>
</dbReference>
<dbReference type="PRINTS" id="PR00146">
    <property type="entry name" value="DHPICSNTHASE"/>
</dbReference>
<evidence type="ECO:0000256" key="5">
    <source>
        <dbReference type="ARBA" id="ARBA00022490"/>
    </source>
</evidence>
<keyword evidence="5 12" id="KW-0963">Cytoplasm</keyword>
<reference evidence="16" key="1">
    <citation type="submission" date="2009-07" db="EMBL/GenBank/DDBJ databases">
        <authorList>
            <person name="Weinstock G."/>
            <person name="Sodergren E."/>
            <person name="Clifton S."/>
            <person name="Fulton L."/>
            <person name="Fulton B."/>
            <person name="Courtney L."/>
            <person name="Fronick C."/>
            <person name="Harrison M."/>
            <person name="Strong C."/>
            <person name="Farmer C."/>
            <person name="Delahaunty K."/>
            <person name="Markovic C."/>
            <person name="Hall O."/>
            <person name="Minx P."/>
            <person name="Tomlinson C."/>
            <person name="Mitreva M."/>
            <person name="Nelson J."/>
            <person name="Hou S."/>
            <person name="Wollam A."/>
            <person name="Pepin K.H."/>
            <person name="Johnson M."/>
            <person name="Bhonagiri V."/>
            <person name="Nash W.E."/>
            <person name="Warren W."/>
            <person name="Chinwalla A."/>
            <person name="Mardis E.R."/>
            <person name="Wilson R.K."/>
        </authorList>
    </citation>
    <scope>NUCLEOTIDE SEQUENCE [LARGE SCALE GENOMIC DNA]</scope>
    <source>
        <strain evidence="16">DSM 14469</strain>
    </source>
</reference>
<keyword evidence="10 12" id="KW-0704">Schiff base</keyword>
<dbReference type="PROSITE" id="PS00665">
    <property type="entry name" value="DHDPS_1"/>
    <property type="match status" value="1"/>
</dbReference>
<evidence type="ECO:0000256" key="10">
    <source>
        <dbReference type="ARBA" id="ARBA00023270"/>
    </source>
</evidence>
<feature type="site" description="Part of a proton relay during catalysis" evidence="12">
    <location>
        <position position="125"/>
    </location>
</feature>
<dbReference type="GO" id="GO:0019877">
    <property type="term" value="P:diaminopimelate biosynthetic process"/>
    <property type="evidence" value="ECO:0007669"/>
    <property type="project" value="UniProtKB-UniRule"/>
</dbReference>
<evidence type="ECO:0000313" key="17">
    <source>
        <dbReference type="Proteomes" id="UP000005561"/>
    </source>
</evidence>
<proteinExistence type="inferred from homology"/>
<dbReference type="InterPro" id="IPR002220">
    <property type="entry name" value="DapA-like"/>
</dbReference>
<evidence type="ECO:0000256" key="12">
    <source>
        <dbReference type="HAMAP-Rule" id="MF_00418"/>
    </source>
</evidence>
<dbReference type="CDD" id="cd00950">
    <property type="entry name" value="DHDPS"/>
    <property type="match status" value="1"/>
</dbReference>
<evidence type="ECO:0000256" key="7">
    <source>
        <dbReference type="ARBA" id="ARBA00022915"/>
    </source>
</evidence>
<dbReference type="GO" id="GO:0009089">
    <property type="term" value="P:lysine biosynthetic process via diaminopimelate"/>
    <property type="evidence" value="ECO:0007669"/>
    <property type="project" value="UniProtKB-UniRule"/>
</dbReference>
<dbReference type="InterPro" id="IPR013785">
    <property type="entry name" value="Aldolase_TIM"/>
</dbReference>
<feature type="binding site" evidence="12 15">
    <location>
        <position position="221"/>
    </location>
    <ligand>
        <name>pyruvate</name>
        <dbReference type="ChEBI" id="CHEBI:15361"/>
    </ligand>
</feature>
<comment type="subunit">
    <text evidence="12">Homotetramer; dimer of dimers.</text>
</comment>
<comment type="similarity">
    <text evidence="3 12 13">Belongs to the DapA family.</text>
</comment>
<dbReference type="InterPro" id="IPR005263">
    <property type="entry name" value="DapA"/>
</dbReference>
<evidence type="ECO:0000256" key="14">
    <source>
        <dbReference type="PIRSR" id="PIRSR001365-1"/>
    </source>
</evidence>
<feature type="active site" description="Proton donor/acceptor" evidence="12 14">
    <location>
        <position position="151"/>
    </location>
</feature>
<evidence type="ECO:0000256" key="1">
    <source>
        <dbReference type="ARBA" id="ARBA00003294"/>
    </source>
</evidence>
<evidence type="ECO:0000256" key="15">
    <source>
        <dbReference type="PIRSR" id="PIRSR001365-2"/>
    </source>
</evidence>
<evidence type="ECO:0000256" key="3">
    <source>
        <dbReference type="ARBA" id="ARBA00007592"/>
    </source>
</evidence>
<dbReference type="Gene3D" id="3.20.20.70">
    <property type="entry name" value="Aldolase class I"/>
    <property type="match status" value="1"/>
</dbReference>
<feature type="site" description="Part of a proton relay during catalysis" evidence="12">
    <location>
        <position position="62"/>
    </location>
</feature>
<evidence type="ECO:0000313" key="16">
    <source>
        <dbReference type="EMBL" id="EET60516.1"/>
    </source>
</evidence>
<evidence type="ECO:0000256" key="8">
    <source>
        <dbReference type="ARBA" id="ARBA00023154"/>
    </source>
</evidence>
<feature type="active site" description="Schiff-base intermediate with substrate" evidence="12 14">
    <location>
        <position position="179"/>
    </location>
</feature>
<dbReference type="HAMAP" id="MF_00418">
    <property type="entry name" value="DapA"/>
    <property type="match status" value="1"/>
</dbReference>
<feature type="binding site" evidence="12 15">
    <location>
        <position position="63"/>
    </location>
    <ligand>
        <name>pyruvate</name>
        <dbReference type="ChEBI" id="CHEBI:15361"/>
    </ligand>
</feature>
<comment type="pathway">
    <text evidence="2 12">Amino-acid biosynthesis; L-lysine biosynthesis via DAP pathway; (S)-tetrahydrodipicolinate from L-aspartate: step 3/4.</text>
</comment>
<dbReference type="EMBL" id="ACCL02000010">
    <property type="protein sequence ID" value="EET60516.1"/>
    <property type="molecule type" value="Genomic_DNA"/>
</dbReference>
<dbReference type="UniPathway" id="UPA00034">
    <property type="reaction ID" value="UER00017"/>
</dbReference>
<dbReference type="PIRSF" id="PIRSF001365">
    <property type="entry name" value="DHDPS"/>
    <property type="match status" value="1"/>
</dbReference>
<dbReference type="SMART" id="SM01130">
    <property type="entry name" value="DHDPS"/>
    <property type="match status" value="1"/>
</dbReference>
<comment type="caution">
    <text evidence="12">Was originally thought to be a dihydrodipicolinate synthase (DHDPS), catalyzing the condensation of (S)-aspartate-beta-semialdehyde [(S)-ASA] and pyruvate to dihydrodipicolinate (DHDP). However, it was shown in E.coli that the product of the enzymatic reaction is not dihydrodipicolinate but in fact (4S)-4-hydroxy-2,3,4,5-tetrahydro-(2S)-dipicolinic acid (HTPA), and that the consecutive dehydration reaction leading to DHDP is not spontaneous but catalyzed by DapB.</text>
</comment>
<dbReference type="AlphaFoldDB" id="C6LFD1"/>
<organism evidence="16 17">
    <name type="scientific">Marvinbryantia formatexigens DSM 14469</name>
    <dbReference type="NCBI Taxonomy" id="478749"/>
    <lineage>
        <taxon>Bacteria</taxon>
        <taxon>Bacillati</taxon>
        <taxon>Bacillota</taxon>
        <taxon>Clostridia</taxon>
        <taxon>Lachnospirales</taxon>
        <taxon>Lachnospiraceae</taxon>
        <taxon>Marvinbryantia</taxon>
    </lineage>
</organism>
<dbReference type="EC" id="4.3.3.7" evidence="4 12"/>
<dbReference type="Proteomes" id="UP000005561">
    <property type="component" value="Unassembled WGS sequence"/>
</dbReference>
<keyword evidence="17" id="KW-1185">Reference proteome</keyword>
<evidence type="ECO:0000256" key="6">
    <source>
        <dbReference type="ARBA" id="ARBA00022605"/>
    </source>
</evidence>
<dbReference type="PANTHER" id="PTHR12128">
    <property type="entry name" value="DIHYDRODIPICOLINATE SYNTHASE"/>
    <property type="match status" value="1"/>
</dbReference>
<dbReference type="SUPFAM" id="SSF51569">
    <property type="entry name" value="Aldolase"/>
    <property type="match status" value="1"/>
</dbReference>
<keyword evidence="7 12" id="KW-0220">Diaminopimelate biosynthesis</keyword>
<protein>
    <recommendedName>
        <fullName evidence="4 12">4-hydroxy-tetrahydrodipicolinate synthase</fullName>
        <shortName evidence="12">HTPA synthase</shortName>
        <ecNumber evidence="4 12">4.3.3.7</ecNumber>
    </recommendedName>
</protein>
<evidence type="ECO:0000256" key="11">
    <source>
        <dbReference type="ARBA" id="ARBA00047836"/>
    </source>
</evidence>
<dbReference type="GO" id="GO:0005829">
    <property type="term" value="C:cytosol"/>
    <property type="evidence" value="ECO:0007669"/>
    <property type="project" value="TreeGrafter"/>
</dbReference>
<evidence type="ECO:0000256" key="9">
    <source>
        <dbReference type="ARBA" id="ARBA00023239"/>
    </source>
</evidence>
<dbReference type="NCBIfam" id="TIGR00674">
    <property type="entry name" value="dapA"/>
    <property type="match status" value="1"/>
</dbReference>
<keyword evidence="8 12" id="KW-0457">Lysine biosynthesis</keyword>
<dbReference type="STRING" id="168384.SAMN05660368_02151"/>
<dbReference type="InterPro" id="IPR020624">
    <property type="entry name" value="Schiff_base-form_aldolases_CS"/>
</dbReference>
<evidence type="ECO:0000256" key="4">
    <source>
        <dbReference type="ARBA" id="ARBA00012086"/>
    </source>
</evidence>
<comment type="subcellular location">
    <subcellularLocation>
        <location evidence="12">Cytoplasm</location>
    </subcellularLocation>
</comment>
<keyword evidence="9 12" id="KW-0456">Lyase</keyword>
<dbReference type="Pfam" id="PF00701">
    <property type="entry name" value="DHDPS"/>
    <property type="match status" value="1"/>
</dbReference>
<comment type="caution">
    <text evidence="16">The sequence shown here is derived from an EMBL/GenBank/DDBJ whole genome shotgun (WGS) entry which is preliminary data.</text>
</comment>